<evidence type="ECO:0000256" key="4">
    <source>
        <dbReference type="ARBA" id="ARBA00022842"/>
    </source>
</evidence>
<sequence length="224" mass="25810">MSSNMSSKEIQQSLFALEPGSSDESATGVQRFEQPPMLLVRGYLNPAQQDAIWREAEHYPLTRPELEIFGKRHAIPRTQVWFGDHGCDYRYSGLLVRALPWPKYLLRLRQKLDRDWQLGSNGVLVNRYADGRDAMGWHSDDEPELAEGADIASISLGAGRDFDLRHKQSGEKLRLRLNSGDLLLMRWPMQQEWQHALPRRLKLTEPRLNLTYRRLKPGFHPPGG</sequence>
<evidence type="ECO:0000256" key="7">
    <source>
        <dbReference type="ARBA" id="ARBA00023004"/>
    </source>
</evidence>
<feature type="binding site" evidence="9">
    <location>
        <position position="126"/>
    </location>
    <ligand>
        <name>2-oxoglutarate</name>
        <dbReference type="ChEBI" id="CHEBI:16810"/>
    </ligand>
</feature>
<dbReference type="GO" id="GO:0006307">
    <property type="term" value="P:DNA alkylation repair"/>
    <property type="evidence" value="ECO:0007669"/>
    <property type="project" value="TreeGrafter"/>
</dbReference>
<organism evidence="11">
    <name type="scientific">bacterium 19NY03SH02</name>
    <dbReference type="NCBI Taxonomy" id="2920631"/>
    <lineage>
        <taxon>Bacteria</taxon>
    </lineage>
</organism>
<keyword evidence="7" id="KW-0408">Iron</keyword>
<protein>
    <submittedName>
        <fullName evidence="11">Alpha-ketoglutarate-dependent dioxygenase AlkB</fullName>
    </submittedName>
</protein>
<evidence type="ECO:0000313" key="11">
    <source>
        <dbReference type="EMBL" id="XAG82233.1"/>
    </source>
</evidence>
<feature type="binding site" evidence="9">
    <location>
        <position position="195"/>
    </location>
    <ligand>
        <name>2-oxoglutarate</name>
        <dbReference type="ChEBI" id="CHEBI:16810"/>
    </ligand>
</feature>
<evidence type="ECO:0000256" key="2">
    <source>
        <dbReference type="ARBA" id="ARBA00022723"/>
    </source>
</evidence>
<dbReference type="InterPro" id="IPR005123">
    <property type="entry name" value="Oxoglu/Fe-dep_dioxygenase_dom"/>
</dbReference>
<keyword evidence="5 11" id="KW-0223">Dioxygenase</keyword>
<feature type="binding site" evidence="9">
    <location>
        <position position="213"/>
    </location>
    <ligand>
        <name>2-oxoglutarate</name>
        <dbReference type="ChEBI" id="CHEBI:16810"/>
    </ligand>
</feature>
<evidence type="ECO:0000259" key="10">
    <source>
        <dbReference type="PROSITE" id="PS51471"/>
    </source>
</evidence>
<dbReference type="InterPro" id="IPR037151">
    <property type="entry name" value="AlkB-like_sf"/>
</dbReference>
<dbReference type="GO" id="GO:0008198">
    <property type="term" value="F:ferrous iron binding"/>
    <property type="evidence" value="ECO:0007669"/>
    <property type="project" value="TreeGrafter"/>
</dbReference>
<dbReference type="PANTHER" id="PTHR31573">
    <property type="entry name" value="ALPHA-KETOGLUTARATE-DEPENDENT DIOXYGENASE ALKB HOMOLOG 2"/>
    <property type="match status" value="1"/>
</dbReference>
<evidence type="ECO:0000256" key="5">
    <source>
        <dbReference type="ARBA" id="ARBA00022964"/>
    </source>
</evidence>
<dbReference type="FunFam" id="2.60.120.590:FF:000004">
    <property type="entry name" value="DNA oxidative demethylase ALKBH2"/>
    <property type="match status" value="1"/>
</dbReference>
<keyword evidence="6" id="KW-0560">Oxidoreductase</keyword>
<dbReference type="PROSITE" id="PS51471">
    <property type="entry name" value="FE2OG_OXY"/>
    <property type="match status" value="1"/>
</dbReference>
<dbReference type="InterPro" id="IPR027450">
    <property type="entry name" value="AlkB-like"/>
</dbReference>
<keyword evidence="3" id="KW-0227">DNA damage</keyword>
<dbReference type="InterPro" id="IPR032852">
    <property type="entry name" value="ALKBH2"/>
</dbReference>
<feature type="domain" description="Fe2OG dioxygenase" evidence="10">
    <location>
        <begin position="119"/>
        <end position="216"/>
    </location>
</feature>
<evidence type="ECO:0000256" key="1">
    <source>
        <dbReference type="ARBA" id="ARBA00001954"/>
    </source>
</evidence>
<dbReference type="Gene3D" id="2.60.120.590">
    <property type="entry name" value="Alpha-ketoglutarate-dependent dioxygenase AlkB-like"/>
    <property type="match status" value="1"/>
</dbReference>
<feature type="binding site" evidence="9">
    <location>
        <position position="128"/>
    </location>
    <ligand>
        <name>2-oxoglutarate</name>
        <dbReference type="ChEBI" id="CHEBI:16810"/>
    </ligand>
</feature>
<evidence type="ECO:0000256" key="6">
    <source>
        <dbReference type="ARBA" id="ARBA00023002"/>
    </source>
</evidence>
<feature type="binding site" evidence="9">
    <location>
        <begin position="69"/>
        <end position="71"/>
    </location>
    <ligand>
        <name>substrate</name>
    </ligand>
</feature>
<evidence type="ECO:0000256" key="3">
    <source>
        <dbReference type="ARBA" id="ARBA00022763"/>
    </source>
</evidence>
<dbReference type="SUPFAM" id="SSF51197">
    <property type="entry name" value="Clavaminate synthase-like"/>
    <property type="match status" value="1"/>
</dbReference>
<keyword evidence="2" id="KW-0479">Metal-binding</keyword>
<dbReference type="Pfam" id="PF13532">
    <property type="entry name" value="2OG-FeII_Oxy_2"/>
    <property type="match status" value="1"/>
</dbReference>
<feature type="binding site" evidence="9">
    <location>
        <position position="141"/>
    </location>
    <ligand>
        <name>substrate</name>
    </ligand>
</feature>
<feature type="binding site" evidence="9">
    <location>
        <position position="211"/>
    </location>
    <ligand>
        <name>2-oxoglutarate</name>
        <dbReference type="ChEBI" id="CHEBI:16810"/>
    </ligand>
</feature>
<dbReference type="AlphaFoldDB" id="A0AAU6V6G9"/>
<proteinExistence type="predicted"/>
<evidence type="ECO:0000256" key="8">
    <source>
        <dbReference type="ARBA" id="ARBA00023204"/>
    </source>
</evidence>
<feature type="binding site" evidence="9">
    <location>
        <begin position="89"/>
        <end position="91"/>
    </location>
    <ligand>
        <name>substrate</name>
    </ligand>
</feature>
<keyword evidence="4" id="KW-0460">Magnesium</keyword>
<comment type="cofactor">
    <cofactor evidence="1">
        <name>Fe(2+)</name>
        <dbReference type="ChEBI" id="CHEBI:29033"/>
    </cofactor>
</comment>
<dbReference type="EMBL" id="CP095354">
    <property type="protein sequence ID" value="XAG82233.1"/>
    <property type="molecule type" value="Genomic_DNA"/>
</dbReference>
<gene>
    <name evidence="11" type="ORF">MRN14_06540</name>
</gene>
<dbReference type="PANTHER" id="PTHR31573:SF1">
    <property type="entry name" value="DNA OXIDATIVE DEMETHYLASE ALKBH2"/>
    <property type="match status" value="1"/>
</dbReference>
<feature type="binding site" evidence="9">
    <location>
        <position position="207"/>
    </location>
    <ligand>
        <name>2-oxoglutarate</name>
        <dbReference type="ChEBI" id="CHEBI:16810"/>
    </ligand>
</feature>
<dbReference type="GO" id="GO:0035516">
    <property type="term" value="F:broad specificity oxidative DNA demethylase activity"/>
    <property type="evidence" value="ECO:0007669"/>
    <property type="project" value="TreeGrafter"/>
</dbReference>
<feature type="binding site" evidence="9">
    <location>
        <position position="138"/>
    </location>
    <ligand>
        <name>2-oxoglutarate</name>
        <dbReference type="ChEBI" id="CHEBI:16810"/>
    </ligand>
</feature>
<evidence type="ECO:0000256" key="9">
    <source>
        <dbReference type="PIRSR" id="PIRSR632852-1"/>
    </source>
</evidence>
<dbReference type="GO" id="GO:0051747">
    <property type="term" value="F:cytosine C-5 DNA demethylase activity"/>
    <property type="evidence" value="ECO:0007669"/>
    <property type="project" value="TreeGrafter"/>
</dbReference>
<name>A0AAU6V6G9_UNCXX</name>
<keyword evidence="8" id="KW-0234">DNA repair</keyword>
<reference evidence="11" key="1">
    <citation type="submission" date="2022-03" db="EMBL/GenBank/DDBJ databases">
        <title>Sea Food Isolates.</title>
        <authorList>
            <person name="Li c."/>
        </authorList>
    </citation>
    <scope>NUCLEOTIDE SEQUENCE</scope>
    <source>
        <strain evidence="11">19NY03SH02</strain>
    </source>
</reference>
<accession>A0AAU6V6G9</accession>